<sequence>MQMGGARNRINRGTCGASRGEEFPLRVLGGNQTLVELIDHTENIVDRGCIPLTALLREVIEGADCGINRLAELGYQMGHEIAGGAIRDRILTRQCSVPYYSIDAWLPLALLIPPA</sequence>
<organism evidence="1 2">
    <name type="scientific">Tsukamurella tyrosinosolvens</name>
    <dbReference type="NCBI Taxonomy" id="57704"/>
    <lineage>
        <taxon>Bacteria</taxon>
        <taxon>Bacillati</taxon>
        <taxon>Actinomycetota</taxon>
        <taxon>Actinomycetes</taxon>
        <taxon>Mycobacteriales</taxon>
        <taxon>Tsukamurellaceae</taxon>
        <taxon>Tsukamurella</taxon>
    </lineage>
</organism>
<keyword evidence="2" id="KW-1185">Reference proteome</keyword>
<evidence type="ECO:0000313" key="2">
    <source>
        <dbReference type="Proteomes" id="UP000182241"/>
    </source>
</evidence>
<dbReference type="AlphaFoldDB" id="A0A1H4I6M8"/>
<accession>A0A1H4I6M8</accession>
<name>A0A1H4I6M8_TSUTY</name>
<evidence type="ECO:0000313" key="1">
    <source>
        <dbReference type="EMBL" id="SEB29591.1"/>
    </source>
</evidence>
<dbReference type="Proteomes" id="UP000182241">
    <property type="component" value="Unassembled WGS sequence"/>
</dbReference>
<gene>
    <name evidence="1" type="ORF">SAMN04489793_0034</name>
</gene>
<proteinExistence type="predicted"/>
<reference evidence="2" key="1">
    <citation type="submission" date="2016-10" db="EMBL/GenBank/DDBJ databases">
        <authorList>
            <person name="Varghese N."/>
            <person name="Submissions S."/>
        </authorList>
    </citation>
    <scope>NUCLEOTIDE SEQUENCE [LARGE SCALE GENOMIC DNA]</scope>
    <source>
        <strain evidence="2">DSM 44234</strain>
    </source>
</reference>
<dbReference type="EMBL" id="FNSA01000001">
    <property type="protein sequence ID" value="SEB29591.1"/>
    <property type="molecule type" value="Genomic_DNA"/>
</dbReference>
<protein>
    <submittedName>
        <fullName evidence="1">Uncharacterized protein</fullName>
    </submittedName>
</protein>